<dbReference type="AlphaFoldDB" id="A0A2P6NFX1"/>
<evidence type="ECO:0000256" key="1">
    <source>
        <dbReference type="SAM" id="MobiDB-lite"/>
    </source>
</evidence>
<feature type="compositionally biased region" description="Basic and acidic residues" evidence="1">
    <location>
        <begin position="233"/>
        <end position="247"/>
    </location>
</feature>
<feature type="compositionally biased region" description="Polar residues" evidence="1">
    <location>
        <begin position="198"/>
        <end position="207"/>
    </location>
</feature>
<gene>
    <name evidence="2" type="ORF">PROFUN_04685</name>
</gene>
<protein>
    <submittedName>
        <fullName evidence="2">Uncharacterized protein</fullName>
    </submittedName>
</protein>
<proteinExistence type="predicted"/>
<dbReference type="EMBL" id="MDYQ01000094">
    <property type="protein sequence ID" value="PRP82822.1"/>
    <property type="molecule type" value="Genomic_DNA"/>
</dbReference>
<dbReference type="InParanoid" id="A0A2P6NFX1"/>
<feature type="region of interest" description="Disordered" evidence="1">
    <location>
        <begin position="1"/>
        <end position="39"/>
    </location>
</feature>
<feature type="region of interest" description="Disordered" evidence="1">
    <location>
        <begin position="196"/>
        <end position="248"/>
    </location>
</feature>
<keyword evidence="3" id="KW-1185">Reference proteome</keyword>
<organism evidence="2 3">
    <name type="scientific">Planoprotostelium fungivorum</name>
    <dbReference type="NCBI Taxonomy" id="1890364"/>
    <lineage>
        <taxon>Eukaryota</taxon>
        <taxon>Amoebozoa</taxon>
        <taxon>Evosea</taxon>
        <taxon>Variosea</taxon>
        <taxon>Cavosteliida</taxon>
        <taxon>Cavosteliaceae</taxon>
        <taxon>Planoprotostelium</taxon>
    </lineage>
</organism>
<evidence type="ECO:0000313" key="2">
    <source>
        <dbReference type="EMBL" id="PRP82822.1"/>
    </source>
</evidence>
<feature type="compositionally biased region" description="Polar residues" evidence="1">
    <location>
        <begin position="1"/>
        <end position="15"/>
    </location>
</feature>
<accession>A0A2P6NFX1</accession>
<comment type="caution">
    <text evidence="2">The sequence shown here is derived from an EMBL/GenBank/DDBJ whole genome shotgun (WGS) entry which is preliminary data.</text>
</comment>
<feature type="compositionally biased region" description="Polar residues" evidence="1">
    <location>
        <begin position="217"/>
        <end position="226"/>
    </location>
</feature>
<name>A0A2P6NFX1_9EUKA</name>
<sequence length="262" mass="28889">METRLSSTQKPSASTPLDRKVNDEENPPPPFSSMGRTSMRSSTLALCRARCESNGCGPLESRENTTRTFSAPKRLMVSALCENTQEGGWEKGNEDFNAFDFSDPSLNLNVQTSLFDSNKEDTSQTIEKLIDASISLSEGAPTIFNEELISLMNCTICGVNSAEESIEIGGALFNSCLSCYEQNSTAETVSEPIIETSLVPNSSQAPARQNRKRAASTPRQKPQSNATRKRREQQHADDRQVEEHETDAFSPRYITQCMAAMI</sequence>
<dbReference type="Proteomes" id="UP000241769">
    <property type="component" value="Unassembled WGS sequence"/>
</dbReference>
<reference evidence="2 3" key="1">
    <citation type="journal article" date="2018" name="Genome Biol. Evol.">
        <title>Multiple Roots of Fruiting Body Formation in Amoebozoa.</title>
        <authorList>
            <person name="Hillmann F."/>
            <person name="Forbes G."/>
            <person name="Novohradska S."/>
            <person name="Ferling I."/>
            <person name="Riege K."/>
            <person name="Groth M."/>
            <person name="Westermann M."/>
            <person name="Marz M."/>
            <person name="Spaller T."/>
            <person name="Winckler T."/>
            <person name="Schaap P."/>
            <person name="Glockner G."/>
        </authorList>
    </citation>
    <scope>NUCLEOTIDE SEQUENCE [LARGE SCALE GENOMIC DNA]</scope>
    <source>
        <strain evidence="2 3">Jena</strain>
    </source>
</reference>
<evidence type="ECO:0000313" key="3">
    <source>
        <dbReference type="Proteomes" id="UP000241769"/>
    </source>
</evidence>